<name>A0A853F7L3_9BURK</name>
<dbReference type="EMBL" id="JACCEW010000001">
    <property type="protein sequence ID" value="NYT35808.1"/>
    <property type="molecule type" value="Genomic_DNA"/>
</dbReference>
<gene>
    <name evidence="1" type="ORF">H0A68_02915</name>
</gene>
<evidence type="ECO:0000313" key="2">
    <source>
        <dbReference type="Proteomes" id="UP000580517"/>
    </source>
</evidence>
<reference evidence="1 2" key="1">
    <citation type="submission" date="2020-07" db="EMBL/GenBank/DDBJ databases">
        <title>Taxonomic revisions and descriptions of new bacterial species based on genomic comparisons in the high-G+C-content subgroup of the family Alcaligenaceae.</title>
        <authorList>
            <person name="Szabo A."/>
            <person name="Felfoldi T."/>
        </authorList>
    </citation>
    <scope>NUCLEOTIDE SEQUENCE [LARGE SCALE GENOMIC DNA]</scope>
    <source>
        <strain evidence="1 2">DSM 25264</strain>
    </source>
</reference>
<evidence type="ECO:0000313" key="1">
    <source>
        <dbReference type="EMBL" id="NYT35808.1"/>
    </source>
</evidence>
<accession>A0A853F7L3</accession>
<comment type="caution">
    <text evidence="1">The sequence shown here is derived from an EMBL/GenBank/DDBJ whole genome shotgun (WGS) entry which is preliminary data.</text>
</comment>
<dbReference type="RefSeq" id="WP_167668822.1">
    <property type="nucleotide sequence ID" value="NZ_JACCEW010000001.1"/>
</dbReference>
<keyword evidence="2" id="KW-1185">Reference proteome</keyword>
<protein>
    <submittedName>
        <fullName evidence="1">Uncharacterized protein</fullName>
    </submittedName>
</protein>
<dbReference type="AlphaFoldDB" id="A0A853F7L3"/>
<proteinExistence type="predicted"/>
<organism evidence="1 2">
    <name type="scientific">Allopusillimonas soli</name>
    <dbReference type="NCBI Taxonomy" id="659016"/>
    <lineage>
        <taxon>Bacteria</taxon>
        <taxon>Pseudomonadati</taxon>
        <taxon>Pseudomonadota</taxon>
        <taxon>Betaproteobacteria</taxon>
        <taxon>Burkholderiales</taxon>
        <taxon>Alcaligenaceae</taxon>
        <taxon>Allopusillimonas</taxon>
    </lineage>
</organism>
<sequence>MLQTTNVVFDMAAVKAEVVRKSPAARRASSILASGTIKSFVTVAEIE</sequence>
<dbReference type="Proteomes" id="UP000580517">
    <property type="component" value="Unassembled WGS sequence"/>
</dbReference>